<gene>
    <name evidence="1" type="ORF">HC026_12550</name>
</gene>
<organism evidence="1 2">
    <name type="scientific">Secundilactobacillus angelensis</name>
    <dbReference type="NCBI Taxonomy" id="2722706"/>
    <lineage>
        <taxon>Bacteria</taxon>
        <taxon>Bacillati</taxon>
        <taxon>Bacillota</taxon>
        <taxon>Bacilli</taxon>
        <taxon>Lactobacillales</taxon>
        <taxon>Lactobacillaceae</taxon>
        <taxon>Secundilactobacillus</taxon>
    </lineage>
</organism>
<evidence type="ECO:0000313" key="1">
    <source>
        <dbReference type="EMBL" id="NLR19708.1"/>
    </source>
</evidence>
<evidence type="ECO:0000313" key="2">
    <source>
        <dbReference type="Proteomes" id="UP000763447"/>
    </source>
</evidence>
<feature type="non-terminal residue" evidence="1">
    <location>
        <position position="1"/>
    </location>
</feature>
<feature type="non-terminal residue" evidence="1">
    <location>
        <position position="94"/>
    </location>
</feature>
<protein>
    <recommendedName>
        <fullName evidence="3">MBG domain-containing protein</fullName>
    </recommendedName>
</protein>
<name>A0ABX1L0I4_9LACO</name>
<reference evidence="1 2" key="1">
    <citation type="submission" date="2020-04" db="EMBL/GenBank/DDBJ databases">
        <title>A novel species of genus Lactobacillus that was isolated from fermented food Zha-chili.</title>
        <authorList>
            <person name="Zhang Z."/>
        </authorList>
    </citation>
    <scope>NUCLEOTIDE SEQUENCE [LARGE SCALE GENOMIC DNA]</scope>
    <source>
        <strain evidence="2">HBUAS51383</strain>
    </source>
</reference>
<evidence type="ECO:0008006" key="3">
    <source>
        <dbReference type="Google" id="ProtNLM"/>
    </source>
</evidence>
<dbReference type="RefSeq" id="WP_168926226.1">
    <property type="nucleotide sequence ID" value="NZ_JAAXLJ010000103.1"/>
</dbReference>
<dbReference type="EMBL" id="JAAXLJ010000103">
    <property type="protein sequence ID" value="NLR19708.1"/>
    <property type="molecule type" value="Genomic_DNA"/>
</dbReference>
<sequence>ETVTVQDGAVGTPVAYTISNNVKADAGGYTTTVELPADGNKNYAITAVNGTVTVTPNASAKVTLSDANKVYDGTTNVAATDFKLTGPADMVIPT</sequence>
<dbReference type="Proteomes" id="UP000763447">
    <property type="component" value="Unassembled WGS sequence"/>
</dbReference>
<comment type="caution">
    <text evidence="1">The sequence shown here is derived from an EMBL/GenBank/DDBJ whole genome shotgun (WGS) entry which is preliminary data.</text>
</comment>
<accession>A0ABX1L0I4</accession>
<proteinExistence type="predicted"/>
<keyword evidence="2" id="KW-1185">Reference proteome</keyword>